<keyword evidence="1" id="KW-0812">Transmembrane</keyword>
<dbReference type="Gene3D" id="2.60.40.10">
    <property type="entry name" value="Immunoglobulins"/>
    <property type="match status" value="1"/>
</dbReference>
<name>A0A8B6EJZ2_MYTGA</name>
<proteinExistence type="predicted"/>
<keyword evidence="1" id="KW-1133">Transmembrane helix</keyword>
<protein>
    <recommendedName>
        <fullName evidence="4">Ig-like domain-containing protein</fullName>
    </recommendedName>
</protein>
<evidence type="ECO:0000256" key="1">
    <source>
        <dbReference type="SAM" id="Phobius"/>
    </source>
</evidence>
<dbReference type="AlphaFoldDB" id="A0A8B6EJZ2"/>
<reference evidence="2" key="1">
    <citation type="submission" date="2018-11" db="EMBL/GenBank/DDBJ databases">
        <authorList>
            <person name="Alioto T."/>
            <person name="Alioto T."/>
        </authorList>
    </citation>
    <scope>NUCLEOTIDE SEQUENCE</scope>
</reference>
<sequence length="440" mass="50308">MLHDERTPVVRQTITVVRASYEILYSQDIRVTVSRVSCDSLFQLSYGQICISSKVQNGRFQLACKVKHLELEVYFRDPIGTQQSRCLIPYPKPLCDASNGDAVQFLPSNLTVLTLREDFKKYHRLNGKWTCLHGTNNERATIDVYNQGIKEEDKVSIDIWLKGPRFVKKHQEFKMICFCDEVPENQTAKFVVNSRVSNQNQITKMESKCELHTNYSQCSNNKSYELVHHAPQSSGFLTLSCTMTFPQFGVLSDCMFVQVVDLTGPILSIDRDSPLLENTILKFVCTAFSAENEIHFSWSCLNGSREDTKLVNSTTTTFISELTYQVQNTDNGRMCTCNAEIGSFSSSDTIILEVTVENTGFHIRILLWVLTTFGVFIATGTLSTLLMKIRTLRKDRLKYDPTRAIYFAAPQEENRVNVYEEISHYEEIENYNIQEDLVGQ</sequence>
<dbReference type="Proteomes" id="UP000596742">
    <property type="component" value="Unassembled WGS sequence"/>
</dbReference>
<feature type="transmembrane region" description="Helical" evidence="1">
    <location>
        <begin position="365"/>
        <end position="387"/>
    </location>
</feature>
<gene>
    <name evidence="2" type="ORF">MGAL_10B071409</name>
</gene>
<comment type="caution">
    <text evidence="2">The sequence shown here is derived from an EMBL/GenBank/DDBJ whole genome shotgun (WGS) entry which is preliminary data.</text>
</comment>
<dbReference type="EMBL" id="UYJE01005287">
    <property type="protein sequence ID" value="VDI35981.1"/>
    <property type="molecule type" value="Genomic_DNA"/>
</dbReference>
<organism evidence="2 3">
    <name type="scientific">Mytilus galloprovincialis</name>
    <name type="common">Mediterranean mussel</name>
    <dbReference type="NCBI Taxonomy" id="29158"/>
    <lineage>
        <taxon>Eukaryota</taxon>
        <taxon>Metazoa</taxon>
        <taxon>Spiralia</taxon>
        <taxon>Lophotrochozoa</taxon>
        <taxon>Mollusca</taxon>
        <taxon>Bivalvia</taxon>
        <taxon>Autobranchia</taxon>
        <taxon>Pteriomorphia</taxon>
        <taxon>Mytilida</taxon>
        <taxon>Mytiloidea</taxon>
        <taxon>Mytilidae</taxon>
        <taxon>Mytilinae</taxon>
        <taxon>Mytilus</taxon>
    </lineage>
</organism>
<evidence type="ECO:0000313" key="2">
    <source>
        <dbReference type="EMBL" id="VDI35981.1"/>
    </source>
</evidence>
<evidence type="ECO:0000313" key="3">
    <source>
        <dbReference type="Proteomes" id="UP000596742"/>
    </source>
</evidence>
<accession>A0A8B6EJZ2</accession>
<keyword evidence="1" id="KW-0472">Membrane</keyword>
<keyword evidence="3" id="KW-1185">Reference proteome</keyword>
<dbReference type="InterPro" id="IPR013783">
    <property type="entry name" value="Ig-like_fold"/>
</dbReference>
<evidence type="ECO:0008006" key="4">
    <source>
        <dbReference type="Google" id="ProtNLM"/>
    </source>
</evidence>